<keyword evidence="2" id="KW-1185">Reference proteome</keyword>
<dbReference type="AlphaFoldDB" id="A0A0M3I5Z4"/>
<feature type="transmembrane region" description="Helical" evidence="1">
    <location>
        <begin position="21"/>
        <end position="43"/>
    </location>
</feature>
<organism evidence="2 3">
    <name type="scientific">Ascaris lumbricoides</name>
    <name type="common">Giant roundworm</name>
    <dbReference type="NCBI Taxonomy" id="6252"/>
    <lineage>
        <taxon>Eukaryota</taxon>
        <taxon>Metazoa</taxon>
        <taxon>Ecdysozoa</taxon>
        <taxon>Nematoda</taxon>
        <taxon>Chromadorea</taxon>
        <taxon>Rhabditida</taxon>
        <taxon>Spirurina</taxon>
        <taxon>Ascaridomorpha</taxon>
        <taxon>Ascaridoidea</taxon>
        <taxon>Ascarididae</taxon>
        <taxon>Ascaris</taxon>
    </lineage>
</organism>
<protein>
    <submittedName>
        <fullName evidence="3">Uncharacterized protein</fullName>
    </submittedName>
</protein>
<accession>A0A0M3I5Z4</accession>
<name>A0A0M3I5Z4_ASCLU</name>
<keyword evidence="1" id="KW-0812">Transmembrane</keyword>
<dbReference type="WBParaSite" id="ALUE_0001241601-mRNA-1">
    <property type="protein sequence ID" value="ALUE_0001241601-mRNA-1"/>
    <property type="gene ID" value="ALUE_0001241601"/>
</dbReference>
<sequence length="57" mass="6159">MEDVSAEVVLSLLSASRTNCWIGGLFGSHSVLLNTVAMSLIAIKVSRRESFMSKNCV</sequence>
<proteinExistence type="predicted"/>
<dbReference type="Proteomes" id="UP000036681">
    <property type="component" value="Unplaced"/>
</dbReference>
<evidence type="ECO:0000313" key="2">
    <source>
        <dbReference type="Proteomes" id="UP000036681"/>
    </source>
</evidence>
<evidence type="ECO:0000313" key="3">
    <source>
        <dbReference type="WBParaSite" id="ALUE_0001241601-mRNA-1"/>
    </source>
</evidence>
<reference evidence="3" key="1">
    <citation type="submission" date="2017-02" db="UniProtKB">
        <authorList>
            <consortium name="WormBaseParasite"/>
        </authorList>
    </citation>
    <scope>IDENTIFICATION</scope>
</reference>
<keyword evidence="1" id="KW-1133">Transmembrane helix</keyword>
<evidence type="ECO:0000256" key="1">
    <source>
        <dbReference type="SAM" id="Phobius"/>
    </source>
</evidence>
<keyword evidence="1" id="KW-0472">Membrane</keyword>